<dbReference type="EMBL" id="AUSW01000025">
    <property type="protein sequence ID" value="ERL55639.1"/>
    <property type="molecule type" value="Genomic_DNA"/>
</dbReference>
<evidence type="ECO:0000313" key="1">
    <source>
        <dbReference type="EMBL" id="ERL55639.1"/>
    </source>
</evidence>
<gene>
    <name evidence="1" type="ORF">M917_1376</name>
</gene>
<dbReference type="AlphaFoldDB" id="U4TAA9"/>
<protein>
    <submittedName>
        <fullName evidence="1">Uncharacterized protein</fullName>
    </submittedName>
</protein>
<proteinExistence type="predicted"/>
<reference evidence="1 2" key="1">
    <citation type="journal article" date="2013" name="Genome Announc.">
        <title>Draft Genome Sequence of Psychrobacter aquaticus Strain CMS 56T, Isolated from a Cyanobacterial Mat Sample Collected from Water Bodies in the McMurdo Dry Valley Region of Antarctica.</title>
        <authorList>
            <person name="Reddy G.S."/>
            <person name="Ara S."/>
            <person name="Singh A."/>
            <person name="Kumar Pinnaka A."/>
            <person name="Shivaji S."/>
        </authorList>
    </citation>
    <scope>NUCLEOTIDE SEQUENCE [LARGE SCALE GENOMIC DNA]</scope>
    <source>
        <strain evidence="1 2">CMS 56</strain>
    </source>
</reference>
<dbReference type="Proteomes" id="UP000016761">
    <property type="component" value="Unassembled WGS sequence"/>
</dbReference>
<name>U4TAA9_9GAMM</name>
<dbReference type="InterPro" id="IPR045853">
    <property type="entry name" value="Pep_chain_release_fac_I_sf"/>
</dbReference>
<dbReference type="PATRIC" id="fig|1354303.4.peg.1358"/>
<comment type="caution">
    <text evidence="1">The sequence shown here is derived from an EMBL/GenBank/DDBJ whole genome shotgun (WGS) entry which is preliminary data.</text>
</comment>
<dbReference type="SUPFAM" id="SSF75620">
    <property type="entry name" value="Release factor"/>
    <property type="match status" value="1"/>
</dbReference>
<keyword evidence="2" id="KW-1185">Reference proteome</keyword>
<evidence type="ECO:0000313" key="2">
    <source>
        <dbReference type="Proteomes" id="UP000016761"/>
    </source>
</evidence>
<organism evidence="1 2">
    <name type="scientific">Psychrobacter aquaticus CMS 56</name>
    <dbReference type="NCBI Taxonomy" id="1354303"/>
    <lineage>
        <taxon>Bacteria</taxon>
        <taxon>Pseudomonadati</taxon>
        <taxon>Pseudomonadota</taxon>
        <taxon>Gammaproteobacteria</taxon>
        <taxon>Moraxellales</taxon>
        <taxon>Moraxellaceae</taxon>
        <taxon>Psychrobacter</taxon>
    </lineage>
</organism>
<accession>U4TAA9</accession>
<dbReference type="Gene3D" id="3.30.160.20">
    <property type="match status" value="1"/>
</dbReference>
<sequence length="46" mass="5466">MAHRKTGFSVIANDHRSQIANTEIAGQYLYSRIQFYKYLPKDAIWY</sequence>